<comment type="similarity">
    <text evidence="1">Belongs to the peptidase M20A family.</text>
</comment>
<accession>A0ABR7JLJ6</accession>
<evidence type="ECO:0000256" key="1">
    <source>
        <dbReference type="PIRNR" id="PIRNR037226"/>
    </source>
</evidence>
<evidence type="ECO:0000259" key="2">
    <source>
        <dbReference type="Pfam" id="PF07687"/>
    </source>
</evidence>
<dbReference type="PIRSF" id="PIRSF037226">
    <property type="entry name" value="Amidohydrolase_ACY1L2_prd"/>
    <property type="match status" value="1"/>
</dbReference>
<dbReference type="RefSeq" id="WP_153923645.1">
    <property type="nucleotide sequence ID" value="NZ_JACRWE010000002.1"/>
</dbReference>
<dbReference type="PANTHER" id="PTHR30575:SF3">
    <property type="entry name" value="PEPTIDASE M20 DIMERISATION DOMAIN-CONTAINING PROTEIN"/>
    <property type="match status" value="1"/>
</dbReference>
<protein>
    <recommendedName>
        <fullName evidence="1">Peptidase M20 domain-containing protein 2</fullName>
    </recommendedName>
</protein>
<sequence>MNKQQLKDLIIKSIDENRDKIIEIGRGIYHTPEYGYKEYKTTEAVANFMQEELGLEVEKNIAVTGCKAVANENKKGPHISILGELDGISCKEHKDANEIGASHTCGHNIQIAGMLGAALGLVKSGVLDSLDGKISFMATPAEEFIELEYREQLKKKGEITYFGGKQELVKRGYFDDVDMSMMFHSSDCGDSKALVGPESNGFIGKKVQFIGKESHAGSAPHEGINALNAAMLAINNVNALRETFKESERVRFHPILTKAGDIVNVVPADVQMESYVRARTINGMIDASERINRALIAGGTAVGAEVKITEIPGYLPILRYRSMDNLFSNNLVELGIPSNEIIDGGDFTGSFDFGDISHLMPTLHPMVGGVKGALHTRDFEIVDEELAYIVPAKSMAMTVVDLLFDGAKGANEILADFKPVMTKEEYLDFLNKYDKTI</sequence>
<dbReference type="Gene3D" id="3.30.70.360">
    <property type="match status" value="1"/>
</dbReference>
<comment type="caution">
    <text evidence="3">The sequence shown here is derived from an EMBL/GenBank/DDBJ whole genome shotgun (WGS) entry which is preliminary data.</text>
</comment>
<feature type="domain" description="Peptidase M20 dimerisation" evidence="2">
    <location>
        <begin position="200"/>
        <end position="278"/>
    </location>
</feature>
<dbReference type="Gene3D" id="3.40.630.10">
    <property type="entry name" value="Zn peptidases"/>
    <property type="match status" value="1"/>
</dbReference>
<dbReference type="InterPro" id="IPR017439">
    <property type="entry name" value="Amidohydrolase"/>
</dbReference>
<dbReference type="PANTHER" id="PTHR30575">
    <property type="entry name" value="PEPTIDASE M20"/>
    <property type="match status" value="1"/>
</dbReference>
<organism evidence="3 4">
    <name type="scientific">Romboutsia faecis</name>
    <dbReference type="NCBI Taxonomy" id="2764597"/>
    <lineage>
        <taxon>Bacteria</taxon>
        <taxon>Bacillati</taxon>
        <taxon>Bacillota</taxon>
        <taxon>Clostridia</taxon>
        <taxon>Peptostreptococcales</taxon>
        <taxon>Peptostreptococcaceae</taxon>
        <taxon>Romboutsia</taxon>
    </lineage>
</organism>
<evidence type="ECO:0000313" key="4">
    <source>
        <dbReference type="Proteomes" id="UP000609849"/>
    </source>
</evidence>
<dbReference type="CDD" id="cd09849">
    <property type="entry name" value="M20_Acy1L2-like"/>
    <property type="match status" value="1"/>
</dbReference>
<reference evidence="3 4" key="1">
    <citation type="submission" date="2020-08" db="EMBL/GenBank/DDBJ databases">
        <authorList>
            <person name="Liu C."/>
            <person name="Sun Q."/>
        </authorList>
    </citation>
    <scope>NUCLEOTIDE SEQUENCE [LARGE SCALE GENOMIC DNA]</scope>
    <source>
        <strain evidence="3 4">NSJ-18</strain>
    </source>
</reference>
<proteinExistence type="inferred from homology"/>
<evidence type="ECO:0000313" key="3">
    <source>
        <dbReference type="EMBL" id="MBC5995791.1"/>
    </source>
</evidence>
<dbReference type="InterPro" id="IPR036264">
    <property type="entry name" value="Bact_exopeptidase_dim_dom"/>
</dbReference>
<gene>
    <name evidence="3" type="ORF">H8923_03395</name>
</gene>
<dbReference type="InterPro" id="IPR017144">
    <property type="entry name" value="Xaa-Arg_dipeptidase"/>
</dbReference>
<dbReference type="Pfam" id="PF07687">
    <property type="entry name" value="M20_dimer"/>
    <property type="match status" value="1"/>
</dbReference>
<dbReference type="InterPro" id="IPR052030">
    <property type="entry name" value="Peptidase_M20/M20A_hydrolases"/>
</dbReference>
<dbReference type="InterPro" id="IPR011650">
    <property type="entry name" value="Peptidase_M20_dimer"/>
</dbReference>
<dbReference type="Proteomes" id="UP000609849">
    <property type="component" value="Unassembled WGS sequence"/>
</dbReference>
<dbReference type="EMBL" id="JACRWE010000002">
    <property type="protein sequence ID" value="MBC5995791.1"/>
    <property type="molecule type" value="Genomic_DNA"/>
</dbReference>
<dbReference type="SUPFAM" id="SSF53187">
    <property type="entry name" value="Zn-dependent exopeptidases"/>
    <property type="match status" value="1"/>
</dbReference>
<dbReference type="NCBIfam" id="TIGR01891">
    <property type="entry name" value="amidohydrolases"/>
    <property type="match status" value="1"/>
</dbReference>
<name>A0ABR7JLJ6_9FIRM</name>
<dbReference type="SUPFAM" id="SSF55031">
    <property type="entry name" value="Bacterial exopeptidase dimerisation domain"/>
    <property type="match status" value="1"/>
</dbReference>
<keyword evidence="4" id="KW-1185">Reference proteome</keyword>